<proteinExistence type="predicted"/>
<keyword evidence="6 9" id="KW-1133">Transmembrane helix</keyword>
<dbReference type="EC" id="2.7.7.65" evidence="3"/>
<dbReference type="InterPro" id="IPR029151">
    <property type="entry name" value="Sensor-like_sf"/>
</dbReference>
<dbReference type="InterPro" id="IPR050469">
    <property type="entry name" value="Diguanylate_Cyclase"/>
</dbReference>
<dbReference type="GO" id="GO:0005886">
    <property type="term" value="C:plasma membrane"/>
    <property type="evidence" value="ECO:0007669"/>
    <property type="project" value="UniProtKB-SubCell"/>
</dbReference>
<dbReference type="CDD" id="cd18774">
    <property type="entry name" value="PDC2_HK_sensor"/>
    <property type="match status" value="1"/>
</dbReference>
<dbReference type="STRING" id="295068.MAQ5080_01161"/>
<dbReference type="CDD" id="cd01949">
    <property type="entry name" value="GGDEF"/>
    <property type="match status" value="1"/>
</dbReference>
<dbReference type="AlphaFoldDB" id="A0A1A8TAT2"/>
<evidence type="ECO:0000259" key="10">
    <source>
        <dbReference type="PROSITE" id="PS50887"/>
    </source>
</evidence>
<evidence type="ECO:0000256" key="5">
    <source>
        <dbReference type="ARBA" id="ARBA00022692"/>
    </source>
</evidence>
<dbReference type="PROSITE" id="PS50887">
    <property type="entry name" value="GGDEF"/>
    <property type="match status" value="1"/>
</dbReference>
<feature type="domain" description="GGDEF" evidence="10">
    <location>
        <begin position="392"/>
        <end position="524"/>
    </location>
</feature>
<dbReference type="Proteomes" id="UP000092627">
    <property type="component" value="Unassembled WGS sequence"/>
</dbReference>
<keyword evidence="4" id="KW-1003">Cell membrane</keyword>
<dbReference type="SUPFAM" id="SSF55073">
    <property type="entry name" value="Nucleotide cyclase"/>
    <property type="match status" value="1"/>
</dbReference>
<dbReference type="InterPro" id="IPR033479">
    <property type="entry name" value="dCache_1"/>
</dbReference>
<keyword evidence="12" id="KW-1185">Reference proteome</keyword>
<dbReference type="GO" id="GO:0052621">
    <property type="term" value="F:diguanylate cyclase activity"/>
    <property type="evidence" value="ECO:0007669"/>
    <property type="project" value="UniProtKB-EC"/>
</dbReference>
<comment type="subcellular location">
    <subcellularLocation>
        <location evidence="2">Cell membrane</location>
        <topology evidence="2">Multi-pass membrane protein</topology>
    </subcellularLocation>
</comment>
<evidence type="ECO:0000313" key="12">
    <source>
        <dbReference type="Proteomes" id="UP000092627"/>
    </source>
</evidence>
<evidence type="ECO:0000313" key="11">
    <source>
        <dbReference type="EMBL" id="SBS28651.1"/>
    </source>
</evidence>
<dbReference type="InterPro" id="IPR000160">
    <property type="entry name" value="GGDEF_dom"/>
</dbReference>
<name>A0A1A8TAT2_9GAMM</name>
<dbReference type="NCBIfam" id="TIGR00254">
    <property type="entry name" value="GGDEF"/>
    <property type="match status" value="1"/>
</dbReference>
<dbReference type="PANTHER" id="PTHR45138">
    <property type="entry name" value="REGULATORY COMPONENTS OF SENSORY TRANSDUCTION SYSTEM"/>
    <property type="match status" value="1"/>
</dbReference>
<keyword evidence="5 9" id="KW-0812">Transmembrane</keyword>
<dbReference type="RefSeq" id="WP_067206798.1">
    <property type="nucleotide sequence ID" value="NZ_FLOC01000005.1"/>
</dbReference>
<comment type="cofactor">
    <cofactor evidence="1">
        <name>Mg(2+)</name>
        <dbReference type="ChEBI" id="CHEBI:18420"/>
    </cofactor>
</comment>
<dbReference type="Pfam" id="PF00990">
    <property type="entry name" value="GGDEF"/>
    <property type="match status" value="1"/>
</dbReference>
<dbReference type="FunFam" id="3.30.70.270:FF:000001">
    <property type="entry name" value="Diguanylate cyclase domain protein"/>
    <property type="match status" value="1"/>
</dbReference>
<gene>
    <name evidence="11" type="primary">pleD_2</name>
    <name evidence="11" type="ORF">MAQ5080_01161</name>
</gene>
<dbReference type="Gene3D" id="3.30.70.270">
    <property type="match status" value="1"/>
</dbReference>
<sequence length="535" mass="59812">MPLIRFVVRTDLRRLILMLTVASVLVTLGNSYFAVYNVQRQLLVENTLEANQRYAAKVAESAQMMLNSAQHTIAFSATLLAGSGRSEASAEDEVFRLVNQSELFNSAIVVNNQAQVVAAYPEGTVSKGYVLPENTRQSFYERAPLITNPFHSVSGHTIVSISHPIWGEHGNYLGYISGTIYLDENGSLSRLMREHFFTDHTYLYVVDEYGELLFHIDPKRVGENVAQMPLVQKAMSRTEGSEEGRNSKGIDMIAGYAPVHAANWGVVVQRPKEQVMASLNEQMSQVFWRSLPIVLLTLVVIWFMALLISRPLRQLARHAENVNDKDVQQQIVTVRSWYYEAAQLKMAVLNAIGLLNDKIHQLDADSQTDPLTSLVNRRGMQRLLDTFEANKQPFAILALDIDHFKNVNDRYGHDVGDLVIQHLALRMKAFLRDQDVACRVGGEEFLIFLPNTSAESAMCMAQSLCEHIASSEMPKVKRITVSIGVSCLVDHVSTQDMDRAIKQADTALYEAKNAGRNCVRSVALKDPLSVAETEV</sequence>
<dbReference type="InterPro" id="IPR043128">
    <property type="entry name" value="Rev_trsase/Diguanyl_cyclase"/>
</dbReference>
<evidence type="ECO:0000256" key="6">
    <source>
        <dbReference type="ARBA" id="ARBA00022989"/>
    </source>
</evidence>
<evidence type="ECO:0000256" key="4">
    <source>
        <dbReference type="ARBA" id="ARBA00022475"/>
    </source>
</evidence>
<evidence type="ECO:0000256" key="9">
    <source>
        <dbReference type="SAM" id="Phobius"/>
    </source>
</evidence>
<dbReference type="CDD" id="cd18773">
    <property type="entry name" value="PDC1_HK_sensor"/>
    <property type="match status" value="1"/>
</dbReference>
<protein>
    <recommendedName>
        <fullName evidence="3">diguanylate cyclase</fullName>
        <ecNumber evidence="3">2.7.7.65</ecNumber>
    </recommendedName>
</protein>
<dbReference type="Gene3D" id="6.10.340.10">
    <property type="match status" value="1"/>
</dbReference>
<feature type="transmembrane region" description="Helical" evidence="9">
    <location>
        <begin position="286"/>
        <end position="308"/>
    </location>
</feature>
<evidence type="ECO:0000256" key="1">
    <source>
        <dbReference type="ARBA" id="ARBA00001946"/>
    </source>
</evidence>
<dbReference type="InterPro" id="IPR029787">
    <property type="entry name" value="Nucleotide_cyclase"/>
</dbReference>
<comment type="catalytic activity">
    <reaction evidence="8">
        <text>2 GTP = 3',3'-c-di-GMP + 2 diphosphate</text>
        <dbReference type="Rhea" id="RHEA:24898"/>
        <dbReference type="ChEBI" id="CHEBI:33019"/>
        <dbReference type="ChEBI" id="CHEBI:37565"/>
        <dbReference type="ChEBI" id="CHEBI:58805"/>
        <dbReference type="EC" id="2.7.7.65"/>
    </reaction>
</comment>
<accession>A0A1A8TAT2</accession>
<organism evidence="11 12">
    <name type="scientific">Marinomonas aquimarina</name>
    <dbReference type="NCBI Taxonomy" id="295068"/>
    <lineage>
        <taxon>Bacteria</taxon>
        <taxon>Pseudomonadati</taxon>
        <taxon>Pseudomonadota</taxon>
        <taxon>Gammaproteobacteria</taxon>
        <taxon>Oceanospirillales</taxon>
        <taxon>Oceanospirillaceae</taxon>
        <taxon>Marinomonas</taxon>
    </lineage>
</organism>
<dbReference type="Pfam" id="PF02743">
    <property type="entry name" value="dCache_1"/>
    <property type="match status" value="1"/>
</dbReference>
<dbReference type="PANTHER" id="PTHR45138:SF9">
    <property type="entry name" value="DIGUANYLATE CYCLASE DGCM-RELATED"/>
    <property type="match status" value="1"/>
</dbReference>
<reference evidence="11 12" key="1">
    <citation type="submission" date="2016-06" db="EMBL/GenBank/DDBJ databases">
        <authorList>
            <person name="Kjaerup R.B."/>
            <person name="Dalgaard T.S."/>
            <person name="Juul-Madsen H.R."/>
        </authorList>
    </citation>
    <scope>NUCLEOTIDE SEQUENCE [LARGE SCALE GENOMIC DNA]</scope>
    <source>
        <strain evidence="11 12">CECT 5080</strain>
    </source>
</reference>
<dbReference type="SMART" id="SM00267">
    <property type="entry name" value="GGDEF"/>
    <property type="match status" value="1"/>
</dbReference>
<evidence type="ECO:0000256" key="8">
    <source>
        <dbReference type="ARBA" id="ARBA00034247"/>
    </source>
</evidence>
<dbReference type="EMBL" id="FLOC01000005">
    <property type="protein sequence ID" value="SBS28651.1"/>
    <property type="molecule type" value="Genomic_DNA"/>
</dbReference>
<dbReference type="Gene3D" id="3.30.450.20">
    <property type="entry name" value="PAS domain"/>
    <property type="match status" value="1"/>
</dbReference>
<evidence type="ECO:0000256" key="3">
    <source>
        <dbReference type="ARBA" id="ARBA00012528"/>
    </source>
</evidence>
<evidence type="ECO:0000256" key="7">
    <source>
        <dbReference type="ARBA" id="ARBA00023136"/>
    </source>
</evidence>
<evidence type="ECO:0000256" key="2">
    <source>
        <dbReference type="ARBA" id="ARBA00004651"/>
    </source>
</evidence>
<keyword evidence="7 9" id="KW-0472">Membrane</keyword>
<dbReference type="SUPFAM" id="SSF103190">
    <property type="entry name" value="Sensory domain-like"/>
    <property type="match status" value="1"/>
</dbReference>
<dbReference type="OrthoDB" id="9812260at2"/>